<dbReference type="Proteomes" id="UP000284842">
    <property type="component" value="Unassembled WGS sequence"/>
</dbReference>
<evidence type="ECO:0000313" key="3">
    <source>
        <dbReference type="Proteomes" id="UP000284842"/>
    </source>
</evidence>
<comment type="caution">
    <text evidence="2">The sequence shown here is derived from an EMBL/GenBank/DDBJ whole genome shotgun (WGS) entry which is preliminary data.</text>
</comment>
<dbReference type="EMBL" id="NHTK01004632">
    <property type="protein sequence ID" value="PPQ85798.1"/>
    <property type="molecule type" value="Genomic_DNA"/>
</dbReference>
<proteinExistence type="predicted"/>
<accession>A0A409X4T4</accession>
<keyword evidence="3" id="KW-1185">Reference proteome</keyword>
<reference evidence="2 3" key="1">
    <citation type="journal article" date="2018" name="Evol. Lett.">
        <title>Horizontal gene cluster transfer increased hallucinogenic mushroom diversity.</title>
        <authorList>
            <person name="Reynolds H.T."/>
            <person name="Vijayakumar V."/>
            <person name="Gluck-Thaler E."/>
            <person name="Korotkin H.B."/>
            <person name="Matheny P.B."/>
            <person name="Slot J.C."/>
        </authorList>
    </citation>
    <scope>NUCLEOTIDE SEQUENCE [LARGE SCALE GENOMIC DNA]</scope>
    <source>
        <strain evidence="2 3">2629</strain>
    </source>
</reference>
<gene>
    <name evidence="2" type="ORF">CVT24_002390</name>
</gene>
<protein>
    <submittedName>
        <fullName evidence="2">Uncharacterized protein</fullName>
    </submittedName>
</protein>
<feature type="region of interest" description="Disordered" evidence="1">
    <location>
        <begin position="1"/>
        <end position="27"/>
    </location>
</feature>
<organism evidence="2 3">
    <name type="scientific">Panaeolus cyanescens</name>
    <dbReference type="NCBI Taxonomy" id="181874"/>
    <lineage>
        <taxon>Eukaryota</taxon>
        <taxon>Fungi</taxon>
        <taxon>Dikarya</taxon>
        <taxon>Basidiomycota</taxon>
        <taxon>Agaricomycotina</taxon>
        <taxon>Agaricomycetes</taxon>
        <taxon>Agaricomycetidae</taxon>
        <taxon>Agaricales</taxon>
        <taxon>Agaricineae</taxon>
        <taxon>Galeropsidaceae</taxon>
        <taxon>Panaeolus</taxon>
    </lineage>
</organism>
<name>A0A409X4T4_9AGAR</name>
<sequence>MPHLPHLKSKTTKSKKNPRFPPLLDASTEENIDPFASILDSGATHARRDDSDACSIAISFNAQQILDKATDVGLKTRRSCTDAIEIISDVDRDKEDVPAASTIPTAERDALYKLVDEMKASLTKHCVRHTSIADQQNALIGNWSSFVREGGMPPPEVENDCDDTARVVACIQAQVLHKRGNALPIPRLVHALQDMIATSRLSSDCTDIETYFDLVNDSLGGLQEHISSVEWKPMDWRSQLVLITNCLVPYISVVSSSLLKLSFNHDLLLSA</sequence>
<evidence type="ECO:0000256" key="1">
    <source>
        <dbReference type="SAM" id="MobiDB-lite"/>
    </source>
</evidence>
<dbReference type="AlphaFoldDB" id="A0A409X4T4"/>
<feature type="compositionally biased region" description="Basic residues" evidence="1">
    <location>
        <begin position="1"/>
        <end position="18"/>
    </location>
</feature>
<evidence type="ECO:0000313" key="2">
    <source>
        <dbReference type="EMBL" id="PPQ85798.1"/>
    </source>
</evidence>
<dbReference type="InParanoid" id="A0A409X4T4"/>